<dbReference type="Gene3D" id="3.30.420.10">
    <property type="entry name" value="Ribonuclease H-like superfamily/Ribonuclease H"/>
    <property type="match status" value="1"/>
</dbReference>
<dbReference type="SUPFAM" id="SSF53098">
    <property type="entry name" value="Ribonuclease H-like"/>
    <property type="match status" value="1"/>
</dbReference>
<dbReference type="InterPro" id="IPR012337">
    <property type="entry name" value="RNaseH-like_sf"/>
</dbReference>
<dbReference type="CDD" id="cd06145">
    <property type="entry name" value="REX1_like"/>
    <property type="match status" value="1"/>
</dbReference>
<organism evidence="9 10">
    <name type="scientific">Phaeodactylum tricornutum (strain CCAP 1055/1)</name>
    <dbReference type="NCBI Taxonomy" id="556484"/>
    <lineage>
        <taxon>Eukaryota</taxon>
        <taxon>Sar</taxon>
        <taxon>Stramenopiles</taxon>
        <taxon>Ochrophyta</taxon>
        <taxon>Bacillariophyta</taxon>
        <taxon>Bacillariophyceae</taxon>
        <taxon>Bacillariophycidae</taxon>
        <taxon>Naviculales</taxon>
        <taxon>Phaeodactylaceae</taxon>
        <taxon>Phaeodactylum</taxon>
    </lineage>
</organism>
<evidence type="ECO:0000256" key="1">
    <source>
        <dbReference type="ARBA" id="ARBA00004123"/>
    </source>
</evidence>
<evidence type="ECO:0000256" key="5">
    <source>
        <dbReference type="ARBA" id="ARBA00022839"/>
    </source>
</evidence>
<keyword evidence="6" id="KW-0539">Nucleus</keyword>
<dbReference type="GO" id="GO:0005634">
    <property type="term" value="C:nucleus"/>
    <property type="evidence" value="ECO:0007669"/>
    <property type="project" value="UniProtKB-SubCell"/>
</dbReference>
<keyword evidence="5" id="KW-0269">Exonuclease</keyword>
<feature type="region of interest" description="Disordered" evidence="7">
    <location>
        <begin position="300"/>
        <end position="328"/>
    </location>
</feature>
<dbReference type="InterPro" id="IPR036397">
    <property type="entry name" value="RNaseH_sf"/>
</dbReference>
<proteinExistence type="inferred from homology"/>
<comment type="subcellular location">
    <subcellularLocation>
        <location evidence="1">Nucleus</location>
    </subcellularLocation>
</comment>
<evidence type="ECO:0000256" key="4">
    <source>
        <dbReference type="ARBA" id="ARBA00022801"/>
    </source>
</evidence>
<dbReference type="GeneID" id="7196309"/>
<feature type="compositionally biased region" description="Polar residues" evidence="7">
    <location>
        <begin position="128"/>
        <end position="147"/>
    </location>
</feature>
<keyword evidence="4" id="KW-0378">Hydrolase</keyword>
<dbReference type="PANTHER" id="PTHR12801:SF115">
    <property type="entry name" value="FI18136P1-RELATED"/>
    <property type="match status" value="1"/>
</dbReference>
<feature type="domain" description="Exonuclease" evidence="8">
    <location>
        <begin position="366"/>
        <end position="534"/>
    </location>
</feature>
<dbReference type="STRING" id="556484.B7FP13"/>
<dbReference type="Proteomes" id="UP000000759">
    <property type="component" value="Chromosome 1"/>
</dbReference>
<reference evidence="9 10" key="1">
    <citation type="journal article" date="2008" name="Nature">
        <title>The Phaeodactylum genome reveals the evolutionary history of diatom genomes.</title>
        <authorList>
            <person name="Bowler C."/>
            <person name="Allen A.E."/>
            <person name="Badger J.H."/>
            <person name="Grimwood J."/>
            <person name="Jabbari K."/>
            <person name="Kuo A."/>
            <person name="Maheswari U."/>
            <person name="Martens C."/>
            <person name="Maumus F."/>
            <person name="Otillar R.P."/>
            <person name="Rayko E."/>
            <person name="Salamov A."/>
            <person name="Vandepoele K."/>
            <person name="Beszteri B."/>
            <person name="Gruber A."/>
            <person name="Heijde M."/>
            <person name="Katinka M."/>
            <person name="Mock T."/>
            <person name="Valentin K."/>
            <person name="Verret F."/>
            <person name="Berges J.A."/>
            <person name="Brownlee C."/>
            <person name="Cadoret J.P."/>
            <person name="Chiovitti A."/>
            <person name="Choi C.J."/>
            <person name="Coesel S."/>
            <person name="De Martino A."/>
            <person name="Detter J.C."/>
            <person name="Durkin C."/>
            <person name="Falciatore A."/>
            <person name="Fournet J."/>
            <person name="Haruta M."/>
            <person name="Huysman M.J."/>
            <person name="Jenkins B.D."/>
            <person name="Jiroutova K."/>
            <person name="Jorgensen R.E."/>
            <person name="Joubert Y."/>
            <person name="Kaplan A."/>
            <person name="Kroger N."/>
            <person name="Kroth P.G."/>
            <person name="La Roche J."/>
            <person name="Lindquist E."/>
            <person name="Lommer M."/>
            <person name="Martin-Jezequel V."/>
            <person name="Lopez P.J."/>
            <person name="Lucas S."/>
            <person name="Mangogna M."/>
            <person name="McGinnis K."/>
            <person name="Medlin L.K."/>
            <person name="Montsant A."/>
            <person name="Oudot-Le Secq M.P."/>
            <person name="Napoli C."/>
            <person name="Obornik M."/>
            <person name="Parker M.S."/>
            <person name="Petit J.L."/>
            <person name="Porcel B.M."/>
            <person name="Poulsen N."/>
            <person name="Robison M."/>
            <person name="Rychlewski L."/>
            <person name="Rynearson T.A."/>
            <person name="Schmutz J."/>
            <person name="Shapiro H."/>
            <person name="Siaut M."/>
            <person name="Stanley M."/>
            <person name="Sussman M.R."/>
            <person name="Taylor A.R."/>
            <person name="Vardi A."/>
            <person name="von Dassow P."/>
            <person name="Vyverman W."/>
            <person name="Willis A."/>
            <person name="Wyrwicz L.S."/>
            <person name="Rokhsar D.S."/>
            <person name="Weissenbach J."/>
            <person name="Armbrust E.V."/>
            <person name="Green B.R."/>
            <person name="Van de Peer Y."/>
            <person name="Grigoriev I.V."/>
        </authorList>
    </citation>
    <scope>NUCLEOTIDE SEQUENCE [LARGE SCALE GENOMIC DNA]</scope>
    <source>
        <strain evidence="9 10">CCAP 1055/1</strain>
    </source>
</reference>
<dbReference type="SMART" id="SM00479">
    <property type="entry name" value="EXOIII"/>
    <property type="match status" value="1"/>
</dbReference>
<dbReference type="PaxDb" id="2850-Phatr42642"/>
<keyword evidence="10" id="KW-1185">Reference proteome</keyword>
<evidence type="ECO:0000256" key="3">
    <source>
        <dbReference type="ARBA" id="ARBA00022722"/>
    </source>
</evidence>
<evidence type="ECO:0000259" key="8">
    <source>
        <dbReference type="SMART" id="SM00479"/>
    </source>
</evidence>
<dbReference type="InterPro" id="IPR034922">
    <property type="entry name" value="REX1-like_exo"/>
</dbReference>
<evidence type="ECO:0000256" key="2">
    <source>
        <dbReference type="ARBA" id="ARBA00006357"/>
    </source>
</evidence>
<dbReference type="GO" id="GO:0004527">
    <property type="term" value="F:exonuclease activity"/>
    <property type="evidence" value="ECO:0007669"/>
    <property type="project" value="UniProtKB-KW"/>
</dbReference>
<dbReference type="EMBL" id="CM000605">
    <property type="protein sequence ID" value="EEC51599.1"/>
    <property type="molecule type" value="Genomic_DNA"/>
</dbReference>
<evidence type="ECO:0000256" key="7">
    <source>
        <dbReference type="SAM" id="MobiDB-lite"/>
    </source>
</evidence>
<keyword evidence="3" id="KW-0540">Nuclease</keyword>
<name>B7FP13_PHATC</name>
<sequence>MEEVLCTATSEIDSAESLRSKESASPMENSTTLLTKVEKGRLKKLVKRAKSVQANAESGICQAMDWEELMELRRKQSSASLIPENAFVLGPSVLWRSGKARERVEGTDVRAVLRRLIEQQPHKRGGDISSSENRTDSATDTLPNDTAETSRKRKHVSECRITQANVQDQNRFKLPQWVTLHNAAAARHVAVLEIHCHDVSRFLACQQAIRQCLRENESCLATESPTRWFTNNFPKSITDVLMYAPDPKPTCLPPNKVTSLQHLYNLLNDLVVKDDDWQREDYPALAVVNESTHTTVVLPSQDSSACEAASPSTSMERSPGTYDPNGLSCTSATKTDGLPPYVGTTVVKAAIPVVEAPSPFSSHRRGIFAMDCEMVVTSKNASELARITIVKVESVTEEGHVQTKVVWDQLVKPKHTITNYLTQFSGMTPALLKDVTFTLEDVQDYLLRNIQDGDIVIGHSLENDLRATRWVHRRIVDTALLFQPTHGRFKYSLRHLTAQLLQRQIQQADQSHCSEEDAIAALELAVRRAVQGSTFGVPDKTHRNQLSSMAKNETTVCIGPSSWLQTHVTSQPNAIHALACESIEDWNHKAVAAWLAGPKRRARMVWANWSVENDSATSILISTLSGLLTKRSLTNTVIMVALQPSYGVAAQLHQQRKVKSNPKATMGWSDVQEAGWMKASEDCQTGSVFWVGTKIG</sequence>
<dbReference type="KEGG" id="pti:PHATRDRAFT_42642"/>
<dbReference type="AlphaFoldDB" id="B7FP13"/>
<evidence type="ECO:0000313" key="9">
    <source>
        <dbReference type="EMBL" id="EEC51599.1"/>
    </source>
</evidence>
<dbReference type="InterPro" id="IPR047021">
    <property type="entry name" value="REXO1/3/4-like"/>
</dbReference>
<dbReference type="RefSeq" id="XP_002177136.1">
    <property type="nucleotide sequence ID" value="XM_002177100.1"/>
</dbReference>
<dbReference type="HOGENOM" id="CLU_396124_0_0_1"/>
<evidence type="ECO:0000256" key="6">
    <source>
        <dbReference type="ARBA" id="ARBA00023242"/>
    </source>
</evidence>
<gene>
    <name evidence="9" type="ORF">PHATRDRAFT_42642</name>
</gene>
<dbReference type="GO" id="GO:0003676">
    <property type="term" value="F:nucleic acid binding"/>
    <property type="evidence" value="ECO:0007669"/>
    <property type="project" value="InterPro"/>
</dbReference>
<dbReference type="PANTHER" id="PTHR12801">
    <property type="entry name" value="RNA EXONUCLEASE REXO1 / RECO3 FAMILY MEMBER-RELATED"/>
    <property type="match status" value="1"/>
</dbReference>
<feature type="region of interest" description="Disordered" evidence="7">
    <location>
        <begin position="120"/>
        <end position="156"/>
    </location>
</feature>
<dbReference type="InterPro" id="IPR013520">
    <property type="entry name" value="Ribonucl_H"/>
</dbReference>
<dbReference type="eggNOG" id="KOG2248">
    <property type="taxonomic scope" value="Eukaryota"/>
</dbReference>
<reference evidence="10" key="2">
    <citation type="submission" date="2008-08" db="EMBL/GenBank/DDBJ databases">
        <authorList>
            <consortium name="Diatom Consortium"/>
            <person name="Grigoriev I."/>
            <person name="Grimwood J."/>
            <person name="Kuo A."/>
            <person name="Otillar R.P."/>
            <person name="Salamov A."/>
            <person name="Detter J.C."/>
            <person name="Lindquist E."/>
            <person name="Shapiro H."/>
            <person name="Lucas S."/>
            <person name="Glavina del Rio T."/>
            <person name="Pitluck S."/>
            <person name="Rokhsar D."/>
            <person name="Bowler C."/>
        </authorList>
    </citation>
    <scope>GENOME REANNOTATION</scope>
    <source>
        <strain evidence="10">CCAP 1055/1</strain>
    </source>
</reference>
<dbReference type="OrthoDB" id="206335at2759"/>
<feature type="compositionally biased region" description="Polar residues" evidence="7">
    <location>
        <begin position="300"/>
        <end position="316"/>
    </location>
</feature>
<evidence type="ECO:0000313" key="10">
    <source>
        <dbReference type="Proteomes" id="UP000000759"/>
    </source>
</evidence>
<comment type="similarity">
    <text evidence="2">Belongs to the REXO1/REXO3 family.</text>
</comment>
<protein>
    <recommendedName>
        <fullName evidence="8">Exonuclease domain-containing protein</fullName>
    </recommendedName>
</protein>
<dbReference type="InParanoid" id="B7FP13"/>
<accession>B7FP13</accession>